<evidence type="ECO:0000313" key="3">
    <source>
        <dbReference type="Proteomes" id="UP001565236"/>
    </source>
</evidence>
<keyword evidence="3" id="KW-1185">Reference proteome</keyword>
<dbReference type="SMART" id="SM00849">
    <property type="entry name" value="Lactamase_B"/>
    <property type="match status" value="1"/>
</dbReference>
<organism evidence="2 3">
    <name type="scientific">Ligilactobacillus faecis</name>
    <dbReference type="NCBI Taxonomy" id="762833"/>
    <lineage>
        <taxon>Bacteria</taxon>
        <taxon>Bacillati</taxon>
        <taxon>Bacillota</taxon>
        <taxon>Bacilli</taxon>
        <taxon>Lactobacillales</taxon>
        <taxon>Lactobacillaceae</taxon>
        <taxon>Ligilactobacillus</taxon>
    </lineage>
</organism>
<dbReference type="Gene3D" id="3.60.15.10">
    <property type="entry name" value="Ribonuclease Z/Hydroxyacylglutathione hydrolase-like"/>
    <property type="match status" value="1"/>
</dbReference>
<dbReference type="Pfam" id="PF00753">
    <property type="entry name" value="Lactamase_B"/>
    <property type="match status" value="1"/>
</dbReference>
<accession>A0ABV4DLC5</accession>
<gene>
    <name evidence="2" type="ORF">AALT52_00030</name>
</gene>
<dbReference type="Proteomes" id="UP001565236">
    <property type="component" value="Unassembled WGS sequence"/>
</dbReference>
<proteinExistence type="predicted"/>
<dbReference type="InterPro" id="IPR001279">
    <property type="entry name" value="Metallo-B-lactamas"/>
</dbReference>
<dbReference type="InterPro" id="IPR036866">
    <property type="entry name" value="RibonucZ/Hydroxyglut_hydro"/>
</dbReference>
<evidence type="ECO:0000313" key="2">
    <source>
        <dbReference type="EMBL" id="MEY8661282.1"/>
    </source>
</evidence>
<evidence type="ECO:0000259" key="1">
    <source>
        <dbReference type="SMART" id="SM00849"/>
    </source>
</evidence>
<dbReference type="CDD" id="cd07733">
    <property type="entry name" value="YycJ-like_MBL-fold"/>
    <property type="match status" value="1"/>
</dbReference>
<dbReference type="EMBL" id="JBCLUF010000001">
    <property type="protein sequence ID" value="MEY8661282.1"/>
    <property type="molecule type" value="Genomic_DNA"/>
</dbReference>
<sequence>MGQEQTKSDGLKVSVLASGSSGNATYIETPHQKILVDAGLSGKKIEALMNSIGKTVADVDKILVTHEHGDHSLGVGVLARRYGLDVYANEATWEALTPKIGKLRPEQKHVFARDSEKVFADLEVQSFGVSHDAADPQFYLVQHANKTFAIVTDVGYVSEKIAGIVKNADGYLFECNHDTEMLRAGSYPWSLKQRILGDRGHLSNEDSAEALVQILGARTKRIYLGHLSQENNVKQLAHLTVANYLKEHDLGVDHDFFLCDTDPSQATALSVF</sequence>
<dbReference type="InterPro" id="IPR058121">
    <property type="entry name" value="WalJ/YycJ"/>
</dbReference>
<dbReference type="SUPFAM" id="SSF56281">
    <property type="entry name" value="Metallo-hydrolase/oxidoreductase"/>
    <property type="match status" value="1"/>
</dbReference>
<dbReference type="PANTHER" id="PTHR47619">
    <property type="entry name" value="METALLO-HYDROLASE YYCJ-RELATED"/>
    <property type="match status" value="1"/>
</dbReference>
<dbReference type="PANTHER" id="PTHR47619:SF1">
    <property type="entry name" value="EXODEOXYRIBONUCLEASE WALJ"/>
    <property type="match status" value="1"/>
</dbReference>
<name>A0ABV4DLC5_9LACO</name>
<dbReference type="RefSeq" id="WP_369939544.1">
    <property type="nucleotide sequence ID" value="NZ_JBCLUF010000001.1"/>
</dbReference>
<comment type="caution">
    <text evidence="2">The sequence shown here is derived from an EMBL/GenBank/DDBJ whole genome shotgun (WGS) entry which is preliminary data.</text>
</comment>
<dbReference type="InterPro" id="IPR052533">
    <property type="entry name" value="WalJ/YycJ-like"/>
</dbReference>
<reference evidence="2 3" key="1">
    <citation type="submission" date="2024-03" db="EMBL/GenBank/DDBJ databases">
        <title>Mouse gut bacterial collection (mGBC) of GemPharmatech.</title>
        <authorList>
            <person name="He Y."/>
            <person name="Dong L."/>
            <person name="Wu D."/>
            <person name="Gao X."/>
            <person name="Lin Z."/>
        </authorList>
    </citation>
    <scope>NUCLEOTIDE SEQUENCE [LARGE SCALE GENOMIC DNA]</scope>
    <source>
        <strain evidence="2 3">15-30</strain>
    </source>
</reference>
<protein>
    <submittedName>
        <fullName evidence="2">MBL fold metallo-hydrolase</fullName>
    </submittedName>
</protein>
<feature type="domain" description="Metallo-beta-lactamase" evidence="1">
    <location>
        <begin position="21"/>
        <end position="226"/>
    </location>
</feature>